<dbReference type="OrthoDB" id="4094308at2759"/>
<dbReference type="GeneID" id="5123788"/>
<feature type="coiled-coil region" evidence="1">
    <location>
        <begin position="167"/>
        <end position="219"/>
    </location>
</feature>
<protein>
    <recommendedName>
        <fullName evidence="5">DNA repair protein XRCC4</fullName>
    </recommendedName>
</protein>
<accession>A5DR48</accession>
<evidence type="ECO:0000256" key="2">
    <source>
        <dbReference type="SAM" id="MobiDB-lite"/>
    </source>
</evidence>
<evidence type="ECO:0008006" key="5">
    <source>
        <dbReference type="Google" id="ProtNLM"/>
    </source>
</evidence>
<feature type="compositionally biased region" description="Acidic residues" evidence="2">
    <location>
        <begin position="308"/>
        <end position="317"/>
    </location>
</feature>
<keyword evidence="4" id="KW-1185">Reference proteome</keyword>
<dbReference type="KEGG" id="pgu:PGUG_05749"/>
<feature type="region of interest" description="Disordered" evidence="2">
    <location>
        <begin position="280"/>
        <end position="368"/>
    </location>
</feature>
<dbReference type="eggNOG" id="ENOG502RQ34">
    <property type="taxonomic scope" value="Eukaryota"/>
</dbReference>
<dbReference type="VEuPathDB" id="FungiDB:PGUG_05749"/>
<reference evidence="3 4" key="1">
    <citation type="journal article" date="2009" name="Nature">
        <title>Evolution of pathogenicity and sexual reproduction in eight Candida genomes.</title>
        <authorList>
            <person name="Butler G."/>
            <person name="Rasmussen M.D."/>
            <person name="Lin M.F."/>
            <person name="Santos M.A."/>
            <person name="Sakthikumar S."/>
            <person name="Munro C.A."/>
            <person name="Rheinbay E."/>
            <person name="Grabherr M."/>
            <person name="Forche A."/>
            <person name="Reedy J.L."/>
            <person name="Agrafioti I."/>
            <person name="Arnaud M.B."/>
            <person name="Bates S."/>
            <person name="Brown A.J."/>
            <person name="Brunke S."/>
            <person name="Costanzo M.C."/>
            <person name="Fitzpatrick D.A."/>
            <person name="de Groot P.W."/>
            <person name="Harris D."/>
            <person name="Hoyer L.L."/>
            <person name="Hube B."/>
            <person name="Klis F.M."/>
            <person name="Kodira C."/>
            <person name="Lennard N."/>
            <person name="Logue M.E."/>
            <person name="Martin R."/>
            <person name="Neiman A.M."/>
            <person name="Nikolaou E."/>
            <person name="Quail M.A."/>
            <person name="Quinn J."/>
            <person name="Santos M.C."/>
            <person name="Schmitzberger F.F."/>
            <person name="Sherlock G."/>
            <person name="Shah P."/>
            <person name="Silverstein K.A."/>
            <person name="Skrzypek M.S."/>
            <person name="Soll D."/>
            <person name="Staggs R."/>
            <person name="Stansfield I."/>
            <person name="Stumpf M.P."/>
            <person name="Sudbery P.E."/>
            <person name="Srikantha T."/>
            <person name="Zeng Q."/>
            <person name="Berman J."/>
            <person name="Berriman M."/>
            <person name="Heitman J."/>
            <person name="Gow N.A."/>
            <person name="Lorenz M.C."/>
            <person name="Birren B.W."/>
            <person name="Kellis M."/>
            <person name="Cuomo C.A."/>
        </authorList>
    </citation>
    <scope>NUCLEOTIDE SEQUENCE [LARGE SCALE GENOMIC DNA]</scope>
    <source>
        <strain evidence="4">ATCC 6260 / CBS 566 / DSM 6381 / JCM 1539 / NBRC 10279 / NRRL Y-324</strain>
    </source>
</reference>
<dbReference type="SUPFAM" id="SSF58022">
    <property type="entry name" value="XRCC4, C-terminal oligomerization domain"/>
    <property type="match status" value="1"/>
</dbReference>
<feature type="compositionally biased region" description="Basic and acidic residues" evidence="2">
    <location>
        <begin position="336"/>
        <end position="368"/>
    </location>
</feature>
<dbReference type="AlphaFoldDB" id="A5DR48"/>
<dbReference type="Proteomes" id="UP000001997">
    <property type="component" value="Unassembled WGS sequence"/>
</dbReference>
<evidence type="ECO:0000256" key="1">
    <source>
        <dbReference type="SAM" id="Coils"/>
    </source>
</evidence>
<evidence type="ECO:0000313" key="4">
    <source>
        <dbReference type="Proteomes" id="UP000001997"/>
    </source>
</evidence>
<proteinExistence type="predicted"/>
<keyword evidence="1" id="KW-0175">Coiled coil</keyword>
<organism evidence="3 4">
    <name type="scientific">Meyerozyma guilliermondii (strain ATCC 6260 / CBS 566 / DSM 6381 / JCM 1539 / NBRC 10279 / NRRL Y-324)</name>
    <name type="common">Yeast</name>
    <name type="synonym">Candida guilliermondii</name>
    <dbReference type="NCBI Taxonomy" id="294746"/>
    <lineage>
        <taxon>Eukaryota</taxon>
        <taxon>Fungi</taxon>
        <taxon>Dikarya</taxon>
        <taxon>Ascomycota</taxon>
        <taxon>Saccharomycotina</taxon>
        <taxon>Pichiomycetes</taxon>
        <taxon>Debaryomycetaceae</taxon>
        <taxon>Meyerozyma</taxon>
    </lineage>
</organism>
<dbReference type="RefSeq" id="XP_001481986.2">
    <property type="nucleotide sequence ID" value="XM_001481936.1"/>
</dbReference>
<name>A5DR48_PICGU</name>
<sequence length="368" mass="42392">MSENGLEGNIISVPLILEDHASHTVIKATSLYMHSYFKPATSEIWITGMCQEGCFHASIDKSTIEETINKDFTYSQWMEIIQSHFCGAEDKIGSLTLSARYETSKDYYDEKLELRDDEEMPVISETVVLSFKTSETLAKTKAKFLLSMVDSVEDVLIQKEQNLFNWIEKVLQDNTALKSKLAAATEKMETFSTISKNQQEELENSHKEHKQIIQDIQEKLYAVLNAKKARIWQLEGKHSERLDYLNEIFEAKRAQDLNNRRIDVDNIPTTLDSIYVRERKRKGKTKEVANKKIKKENEDEEKIPPQTDENESTETDSEPQKRTRSRRRELGTVTSPKDHEIDSESDFEKTENSDTESEAKESTDNGSD</sequence>
<dbReference type="InParanoid" id="A5DR48"/>
<gene>
    <name evidence="3" type="ORF">PGUG_05749</name>
</gene>
<evidence type="ECO:0000313" key="3">
    <source>
        <dbReference type="EMBL" id="EDK41651.2"/>
    </source>
</evidence>
<dbReference type="EMBL" id="CH408162">
    <property type="protein sequence ID" value="EDK41651.2"/>
    <property type="molecule type" value="Genomic_DNA"/>
</dbReference>
<dbReference type="HOGENOM" id="CLU_752486_0_0_1"/>
<dbReference type="OMA" id="MELYNSQ"/>